<evidence type="ECO:0000313" key="2">
    <source>
        <dbReference type="EMBL" id="KAA5609855.1"/>
    </source>
</evidence>
<dbReference type="SUPFAM" id="SSF53474">
    <property type="entry name" value="alpha/beta-Hydrolases"/>
    <property type="match status" value="1"/>
</dbReference>
<dbReference type="InterPro" id="IPR000639">
    <property type="entry name" value="Epox_hydrolase-like"/>
</dbReference>
<dbReference type="AlphaFoldDB" id="A0A5M6IQV7"/>
<evidence type="ECO:0000313" key="3">
    <source>
        <dbReference type="Proteomes" id="UP000325255"/>
    </source>
</evidence>
<dbReference type="EMBL" id="VWPK01000042">
    <property type="protein sequence ID" value="KAA5609855.1"/>
    <property type="molecule type" value="Genomic_DNA"/>
</dbReference>
<dbReference type="InterPro" id="IPR000073">
    <property type="entry name" value="AB_hydrolase_1"/>
</dbReference>
<dbReference type="PRINTS" id="PR00111">
    <property type="entry name" value="ABHYDROLASE"/>
</dbReference>
<evidence type="ECO:0000259" key="1">
    <source>
        <dbReference type="Pfam" id="PF00561"/>
    </source>
</evidence>
<dbReference type="GO" id="GO:0016020">
    <property type="term" value="C:membrane"/>
    <property type="evidence" value="ECO:0007669"/>
    <property type="project" value="TreeGrafter"/>
</dbReference>
<accession>A0A5M6IQV7</accession>
<dbReference type="GO" id="GO:0016787">
    <property type="term" value="F:hydrolase activity"/>
    <property type="evidence" value="ECO:0007669"/>
    <property type="project" value="UniProtKB-KW"/>
</dbReference>
<organism evidence="2 3">
    <name type="scientific">Rhodovastum atsumiense</name>
    <dbReference type="NCBI Taxonomy" id="504468"/>
    <lineage>
        <taxon>Bacteria</taxon>
        <taxon>Pseudomonadati</taxon>
        <taxon>Pseudomonadota</taxon>
        <taxon>Alphaproteobacteria</taxon>
        <taxon>Acetobacterales</taxon>
        <taxon>Acetobacteraceae</taxon>
        <taxon>Rhodovastum</taxon>
    </lineage>
</organism>
<protein>
    <submittedName>
        <fullName evidence="2">Alpha/beta hydrolase</fullName>
    </submittedName>
</protein>
<name>A0A5M6IQV7_9PROT</name>
<keyword evidence="2" id="KW-0378">Hydrolase</keyword>
<dbReference type="Gene3D" id="3.40.50.1820">
    <property type="entry name" value="alpha/beta hydrolase"/>
    <property type="match status" value="1"/>
</dbReference>
<keyword evidence="3" id="KW-1185">Reference proteome</keyword>
<dbReference type="OrthoDB" id="9804723at2"/>
<dbReference type="PANTHER" id="PTHR43798">
    <property type="entry name" value="MONOACYLGLYCEROL LIPASE"/>
    <property type="match status" value="1"/>
</dbReference>
<reference evidence="2 3" key="1">
    <citation type="submission" date="2019-09" db="EMBL/GenBank/DDBJ databases">
        <title>Genome sequence of Rhodovastum atsumiense, a diverse member of the Acetobacteraceae family of non-sulfur purple photosynthetic bacteria.</title>
        <authorList>
            <person name="Meyer T."/>
            <person name="Kyndt J."/>
        </authorList>
    </citation>
    <scope>NUCLEOTIDE SEQUENCE [LARGE SCALE GENOMIC DNA]</scope>
    <source>
        <strain evidence="2 3">DSM 21279</strain>
    </source>
</reference>
<feature type="domain" description="AB hydrolase-1" evidence="1">
    <location>
        <begin position="27"/>
        <end position="265"/>
    </location>
</feature>
<sequence>MTIQAEETRTIAVGPHHLSVTRRGSGPSIVLLHGIPTSAYLWREVVPPLVSAGFETITIDLLGYGRSDKPEAADLGLAAQAERVAGVLARLDWPGGTLIGHDIGGGVAQLIALHHPDLVTALVLVDSVLYDSFPEPGIARLKDPAWDAILGAPDFDLKKGFAKGLRRGVVQADRVTPALIDAYERPFAGIEGRRAYLRAARALRTEELASRMDEIERLDVPTLIVWGEDDVFQPLHFGQRLARAMPRARLAILDQAGHFLPEDAPGRLVRRILDFLQGGSVAA</sequence>
<dbReference type="Proteomes" id="UP000325255">
    <property type="component" value="Unassembled WGS sequence"/>
</dbReference>
<comment type="caution">
    <text evidence="2">The sequence shown here is derived from an EMBL/GenBank/DDBJ whole genome shotgun (WGS) entry which is preliminary data.</text>
</comment>
<gene>
    <name evidence="2" type="ORF">F1189_21930</name>
</gene>
<dbReference type="PANTHER" id="PTHR43798:SF33">
    <property type="entry name" value="HYDROLASE, PUTATIVE (AFU_ORTHOLOGUE AFUA_2G14860)-RELATED"/>
    <property type="match status" value="1"/>
</dbReference>
<dbReference type="RefSeq" id="WP_150043024.1">
    <property type="nucleotide sequence ID" value="NZ_OW485601.1"/>
</dbReference>
<dbReference type="Pfam" id="PF00561">
    <property type="entry name" value="Abhydrolase_1"/>
    <property type="match status" value="1"/>
</dbReference>
<dbReference type="PRINTS" id="PR00412">
    <property type="entry name" value="EPOXHYDRLASE"/>
</dbReference>
<dbReference type="InterPro" id="IPR050266">
    <property type="entry name" value="AB_hydrolase_sf"/>
</dbReference>
<dbReference type="InterPro" id="IPR029058">
    <property type="entry name" value="AB_hydrolase_fold"/>
</dbReference>
<proteinExistence type="predicted"/>